<dbReference type="Pfam" id="PF01979">
    <property type="entry name" value="Amidohydro_1"/>
    <property type="match status" value="1"/>
</dbReference>
<dbReference type="SUPFAM" id="SSF51338">
    <property type="entry name" value="Composite domain of metallo-dependent hydrolases"/>
    <property type="match status" value="1"/>
</dbReference>
<dbReference type="Proteomes" id="UP001202887">
    <property type="component" value="Unassembled WGS sequence"/>
</dbReference>
<comment type="caution">
    <text evidence="3">The sequence shown here is derived from an EMBL/GenBank/DDBJ whole genome shotgun (WGS) entry which is preliminary data.</text>
</comment>
<dbReference type="InterPro" id="IPR011059">
    <property type="entry name" value="Metal-dep_hydrolase_composite"/>
</dbReference>
<dbReference type="PANTHER" id="PTHR11647:SF1">
    <property type="entry name" value="COLLAPSIN RESPONSE MEDIATOR PROTEIN"/>
    <property type="match status" value="1"/>
</dbReference>
<dbReference type="InterPro" id="IPR006680">
    <property type="entry name" value="Amidohydro-rel"/>
</dbReference>
<proteinExistence type="predicted"/>
<name>A0AAW5EKK0_NOVHA</name>
<evidence type="ECO:0000259" key="2">
    <source>
        <dbReference type="Pfam" id="PF01979"/>
    </source>
</evidence>
<evidence type="ECO:0000313" key="4">
    <source>
        <dbReference type="Proteomes" id="UP001202887"/>
    </source>
</evidence>
<dbReference type="InterPro" id="IPR032466">
    <property type="entry name" value="Metal_Hydrolase"/>
</dbReference>
<dbReference type="GO" id="GO:0005829">
    <property type="term" value="C:cytosol"/>
    <property type="evidence" value="ECO:0007669"/>
    <property type="project" value="TreeGrafter"/>
</dbReference>
<reference evidence="3" key="1">
    <citation type="journal article" date="2021" name="Polymers (Basel)">
        <title>Highly Stretchable Bacterial Cellulose Produced by Komagataeibacter hansenii SI1.</title>
        <authorList>
            <person name="Cielecka I."/>
            <person name="Ryngajllo M."/>
            <person name="Maniukiewicz W."/>
            <person name="Bielecki S."/>
        </authorList>
    </citation>
    <scope>NUCLEOTIDE SEQUENCE</scope>
    <source>
        <strain evidence="3">SI1</strain>
    </source>
</reference>
<protein>
    <submittedName>
        <fullName evidence="3">Amidohydrolase family protein</fullName>
    </submittedName>
</protein>
<reference evidence="3" key="2">
    <citation type="submission" date="2022-03" db="EMBL/GenBank/DDBJ databases">
        <authorList>
            <person name="Ryngajllo M."/>
            <person name="Jacek P."/>
            <person name="Kubiak K."/>
        </authorList>
    </citation>
    <scope>NUCLEOTIDE SEQUENCE</scope>
    <source>
        <strain evidence="3">SI1</strain>
    </source>
</reference>
<comment type="cofactor">
    <cofactor evidence="1">
        <name>Zn(2+)</name>
        <dbReference type="ChEBI" id="CHEBI:29105"/>
    </cofactor>
</comment>
<dbReference type="InterPro" id="IPR050378">
    <property type="entry name" value="Metallo-dep_Hydrolases_sf"/>
</dbReference>
<dbReference type="EMBL" id="JAIBCX010000001">
    <property type="protein sequence ID" value="MCJ8352419.1"/>
    <property type="molecule type" value="Genomic_DNA"/>
</dbReference>
<dbReference type="RefSeq" id="WP_247065775.1">
    <property type="nucleotide sequence ID" value="NZ_CP094848.1"/>
</dbReference>
<sequence length="451" mass="46101">MHGGGMMLLVRGGTVVTAEASFRIDILCGDDGEIAAIGPALDIPTGCDVLDAGGLLVMPGGVDPHTRIGPDEQRIAALAPVLLAAGTTTMIECVGGPRGRGMRAAWQDWRRGWRHAVRGGGVDFSAHMVIGQYDGDVARGMAEVTQACGVNSFRLSCGGEMDDTQVMGVIDHAMELGALCALDAHGGLVAAYLRAGLDRAGIDSAEAQALSCAAPVEGSGIARVIMMAGMLGAPVHVGPVSTRDAVDAITAARLRGQRVSAEVLPRHLVLDGEGDEVFPGCDALPPLRDSAQHAALWGGLASGMLGMSASGAGADGGLAGEACMPDLVGRMGLLWHHGVRAGRLSAEDFVAMTSANAARAFNIYPRKGAIMVGADADLLLWDAHGAAHVLSSCYGAPVVSGAVVHVVRGGVVAYSATQACVAGGGRHVDRPCFGRDLAPRVRRRAHLAAQG</sequence>
<evidence type="ECO:0000256" key="1">
    <source>
        <dbReference type="ARBA" id="ARBA00001947"/>
    </source>
</evidence>
<dbReference type="PANTHER" id="PTHR11647">
    <property type="entry name" value="HYDRANTOINASE/DIHYDROPYRIMIDINASE FAMILY MEMBER"/>
    <property type="match status" value="1"/>
</dbReference>
<dbReference type="AlphaFoldDB" id="A0AAW5EKK0"/>
<dbReference type="SUPFAM" id="SSF51556">
    <property type="entry name" value="Metallo-dependent hydrolases"/>
    <property type="match status" value="1"/>
</dbReference>
<accession>A0AAW5EKK0</accession>
<dbReference type="Gene3D" id="2.30.40.10">
    <property type="entry name" value="Urease, subunit C, domain 1"/>
    <property type="match status" value="1"/>
</dbReference>
<organism evidence="3 4">
    <name type="scientific">Novacetimonas hansenii</name>
    <name type="common">Komagataeibacter hansenii</name>
    <dbReference type="NCBI Taxonomy" id="436"/>
    <lineage>
        <taxon>Bacteria</taxon>
        <taxon>Pseudomonadati</taxon>
        <taxon>Pseudomonadota</taxon>
        <taxon>Alphaproteobacteria</taxon>
        <taxon>Acetobacterales</taxon>
        <taxon>Acetobacteraceae</taxon>
        <taxon>Novacetimonas</taxon>
    </lineage>
</organism>
<gene>
    <name evidence="3" type="ORF">K1W68_00160</name>
</gene>
<dbReference type="GO" id="GO:0016812">
    <property type="term" value="F:hydrolase activity, acting on carbon-nitrogen (but not peptide) bonds, in cyclic amides"/>
    <property type="evidence" value="ECO:0007669"/>
    <property type="project" value="TreeGrafter"/>
</dbReference>
<dbReference type="Gene3D" id="3.20.20.140">
    <property type="entry name" value="Metal-dependent hydrolases"/>
    <property type="match status" value="1"/>
</dbReference>
<evidence type="ECO:0000313" key="3">
    <source>
        <dbReference type="EMBL" id="MCJ8352419.1"/>
    </source>
</evidence>
<feature type="domain" description="Amidohydrolase-related" evidence="2">
    <location>
        <begin position="294"/>
        <end position="390"/>
    </location>
</feature>